<evidence type="ECO:0000313" key="3">
    <source>
        <dbReference type="EMBL" id="MEJ8852262.1"/>
    </source>
</evidence>
<reference evidence="3 4" key="1">
    <citation type="submission" date="2024-03" db="EMBL/GenBank/DDBJ databases">
        <title>Novel species of the genus Variovorax.</title>
        <authorList>
            <person name="Liu Q."/>
            <person name="Xin Y.-H."/>
        </authorList>
    </citation>
    <scope>NUCLEOTIDE SEQUENCE [LARGE SCALE GENOMIC DNA]</scope>
    <source>
        <strain evidence="3 4">KACC 18900</strain>
    </source>
</reference>
<evidence type="ECO:0000259" key="1">
    <source>
        <dbReference type="Pfam" id="PF01548"/>
    </source>
</evidence>
<dbReference type="Pfam" id="PF01548">
    <property type="entry name" value="DEDD_Tnp_IS110"/>
    <property type="match status" value="1"/>
</dbReference>
<evidence type="ECO:0000313" key="4">
    <source>
        <dbReference type="Proteomes" id="UP001385892"/>
    </source>
</evidence>
<dbReference type="PANTHER" id="PTHR33055">
    <property type="entry name" value="TRANSPOSASE FOR INSERTION SEQUENCE ELEMENT IS1111A"/>
    <property type="match status" value="1"/>
</dbReference>
<protein>
    <submittedName>
        <fullName evidence="3">IS110 family transposase</fullName>
    </submittedName>
</protein>
<dbReference type="InterPro" id="IPR047650">
    <property type="entry name" value="Transpos_IS110"/>
</dbReference>
<dbReference type="NCBIfam" id="NF033542">
    <property type="entry name" value="transpos_IS110"/>
    <property type="match status" value="1"/>
</dbReference>
<feature type="domain" description="Transposase IS110-like N-terminal" evidence="1">
    <location>
        <begin position="6"/>
        <end position="143"/>
    </location>
</feature>
<sequence length="352" mass="38771">MDIDILGIDLAKRVLQLHGADRSGHAPNRSKVTRDGFVEAVRSLRPRIVAMEACSSAHHWGRCFRAMGVEVRLISPQYVSPFVKTNKNDRNDAQAIAEAASRPAMNFVTVKSVEQQDMQAVHRVRDLLTRQRTALINQARGLLGERGVTMAQSPEAFKRAVPQVLSSCDGEVTSICQAMVLELIEQIKVLEDGIDRAETWIKSFMKQSPLCKRIAVIGGVGPITATAVVAAIGDAKEFRNGRHLSAWMGLVPRQYSSGGKSQLKGISKRGDTYLRTLLIHGARTVLRYVVGKTDMQSRWLQDLIARRGYNRAAVALANKNARVIQALLSSDTPYRPQRCGSLSDAPAETTPY</sequence>
<dbReference type="RefSeq" id="WP_340348176.1">
    <property type="nucleotide sequence ID" value="NZ_JBBKZT010000034.1"/>
</dbReference>
<evidence type="ECO:0000259" key="2">
    <source>
        <dbReference type="Pfam" id="PF02371"/>
    </source>
</evidence>
<dbReference type="InterPro" id="IPR003346">
    <property type="entry name" value="Transposase_20"/>
</dbReference>
<dbReference type="Proteomes" id="UP001385892">
    <property type="component" value="Unassembled WGS sequence"/>
</dbReference>
<dbReference type="EMBL" id="JBBKZT010000034">
    <property type="protein sequence ID" value="MEJ8852262.1"/>
    <property type="molecule type" value="Genomic_DNA"/>
</dbReference>
<accession>A0ABU8X0L0</accession>
<dbReference type="Pfam" id="PF02371">
    <property type="entry name" value="Transposase_20"/>
    <property type="match status" value="1"/>
</dbReference>
<proteinExistence type="predicted"/>
<organism evidence="3 4">
    <name type="scientific">Variovorax rhizosphaerae</name>
    <dbReference type="NCBI Taxonomy" id="1836200"/>
    <lineage>
        <taxon>Bacteria</taxon>
        <taxon>Pseudomonadati</taxon>
        <taxon>Pseudomonadota</taxon>
        <taxon>Betaproteobacteria</taxon>
        <taxon>Burkholderiales</taxon>
        <taxon>Comamonadaceae</taxon>
        <taxon>Variovorax</taxon>
    </lineage>
</organism>
<gene>
    <name evidence="3" type="ORF">WKW82_36940</name>
</gene>
<comment type="caution">
    <text evidence="3">The sequence shown here is derived from an EMBL/GenBank/DDBJ whole genome shotgun (WGS) entry which is preliminary data.</text>
</comment>
<name>A0ABU8X0L0_9BURK</name>
<dbReference type="InterPro" id="IPR002525">
    <property type="entry name" value="Transp_IS110-like_N"/>
</dbReference>
<dbReference type="PANTHER" id="PTHR33055:SF3">
    <property type="entry name" value="PUTATIVE TRANSPOSASE FOR IS117-RELATED"/>
    <property type="match status" value="1"/>
</dbReference>
<keyword evidence="4" id="KW-1185">Reference proteome</keyword>
<feature type="domain" description="Transposase IS116/IS110/IS902 C-terminal" evidence="2">
    <location>
        <begin position="212"/>
        <end position="288"/>
    </location>
</feature>